<reference evidence="25 26" key="1">
    <citation type="submission" date="2019-02" db="EMBL/GenBank/DDBJ databases">
        <title>Genomic Encyclopedia of Type Strains, Phase IV (KMG-IV): sequencing the most valuable type-strain genomes for metagenomic binning, comparative biology and taxonomic classification.</title>
        <authorList>
            <person name="Goeker M."/>
        </authorList>
    </citation>
    <scope>NUCLEOTIDE SEQUENCE [LARGE SCALE GENOMIC DNA]</scope>
    <source>
        <strain evidence="25 26">DSM 45622</strain>
    </source>
</reference>
<dbReference type="SUPFAM" id="SSF55874">
    <property type="entry name" value="ATPase domain of HSP90 chaperone/DNA topoisomerase II/histidine kinase"/>
    <property type="match status" value="2"/>
</dbReference>
<dbReference type="GO" id="GO:0000155">
    <property type="term" value="F:phosphorelay sensor kinase activity"/>
    <property type="evidence" value="ECO:0007669"/>
    <property type="project" value="InterPro"/>
</dbReference>
<dbReference type="InterPro" id="IPR036890">
    <property type="entry name" value="HATPase_C_sf"/>
</dbReference>
<dbReference type="CDD" id="cd16922">
    <property type="entry name" value="HATPase_EvgS-ArcB-TorS-like"/>
    <property type="match status" value="1"/>
</dbReference>
<dbReference type="SMART" id="SM00388">
    <property type="entry name" value="HisKA"/>
    <property type="match status" value="1"/>
</dbReference>
<dbReference type="PANTHER" id="PTHR43547">
    <property type="entry name" value="TWO-COMPONENT HISTIDINE KINASE"/>
    <property type="match status" value="1"/>
</dbReference>
<dbReference type="EMBL" id="SGXD01000001">
    <property type="protein sequence ID" value="RZS91015.1"/>
    <property type="molecule type" value="Genomic_DNA"/>
</dbReference>
<dbReference type="GO" id="GO:0005524">
    <property type="term" value="F:ATP binding"/>
    <property type="evidence" value="ECO:0007669"/>
    <property type="project" value="UniProtKB-KW"/>
</dbReference>
<dbReference type="Gene3D" id="3.30.450.20">
    <property type="entry name" value="PAS domain"/>
    <property type="match status" value="1"/>
</dbReference>
<feature type="modified residue" description="4-aspartylphosphate" evidence="22">
    <location>
        <position position="654"/>
    </location>
</feature>
<dbReference type="InterPro" id="IPR003661">
    <property type="entry name" value="HisK_dim/P_dom"/>
</dbReference>
<evidence type="ECO:0000256" key="2">
    <source>
        <dbReference type="ARBA" id="ARBA00004236"/>
    </source>
</evidence>
<feature type="domain" description="Histidine kinase" evidence="23">
    <location>
        <begin position="340"/>
        <end position="558"/>
    </location>
</feature>
<dbReference type="PROSITE" id="PS50109">
    <property type="entry name" value="HIS_KIN"/>
    <property type="match status" value="1"/>
</dbReference>
<organism evidence="25 26">
    <name type="scientific">Motilibacter rhizosphaerae</name>
    <dbReference type="NCBI Taxonomy" id="598652"/>
    <lineage>
        <taxon>Bacteria</taxon>
        <taxon>Bacillati</taxon>
        <taxon>Actinomycetota</taxon>
        <taxon>Actinomycetes</taxon>
        <taxon>Motilibacterales</taxon>
        <taxon>Motilibacteraceae</taxon>
        <taxon>Motilibacter</taxon>
    </lineage>
</organism>
<evidence type="ECO:0000256" key="6">
    <source>
        <dbReference type="ARBA" id="ARBA00022553"/>
    </source>
</evidence>
<keyword evidence="5" id="KW-1003">Cell membrane</keyword>
<comment type="catalytic activity">
    <reaction evidence="1">
        <text>ATP + protein L-histidine = ADP + protein N-phospho-L-histidine.</text>
        <dbReference type="EC" id="2.7.13.3"/>
    </reaction>
</comment>
<dbReference type="InterPro" id="IPR004358">
    <property type="entry name" value="Sig_transdc_His_kin-like_C"/>
</dbReference>
<dbReference type="RefSeq" id="WP_165400067.1">
    <property type="nucleotide sequence ID" value="NZ_SGXD01000001.1"/>
</dbReference>
<dbReference type="Pfam" id="PF00512">
    <property type="entry name" value="HisKA"/>
    <property type="match status" value="1"/>
</dbReference>
<evidence type="ECO:0000256" key="22">
    <source>
        <dbReference type="PROSITE-ProRule" id="PRU00169"/>
    </source>
</evidence>
<keyword evidence="6 22" id="KW-0597">Phosphoprotein</keyword>
<dbReference type="SMART" id="SM00331">
    <property type="entry name" value="PP2C_SIG"/>
    <property type="match status" value="1"/>
</dbReference>
<evidence type="ECO:0000256" key="14">
    <source>
        <dbReference type="ARBA" id="ARBA00022912"/>
    </source>
</evidence>
<evidence type="ECO:0000256" key="13">
    <source>
        <dbReference type="ARBA" id="ARBA00022842"/>
    </source>
</evidence>
<dbReference type="GO" id="GO:0005886">
    <property type="term" value="C:plasma membrane"/>
    <property type="evidence" value="ECO:0007669"/>
    <property type="project" value="UniProtKB-SubCell"/>
</dbReference>
<evidence type="ECO:0000256" key="1">
    <source>
        <dbReference type="ARBA" id="ARBA00000085"/>
    </source>
</evidence>
<evidence type="ECO:0000256" key="3">
    <source>
        <dbReference type="ARBA" id="ARBA00012438"/>
    </source>
</evidence>
<dbReference type="InterPro" id="IPR003594">
    <property type="entry name" value="HATPase_dom"/>
</dbReference>
<dbReference type="Gene3D" id="3.30.450.40">
    <property type="match status" value="1"/>
</dbReference>
<keyword evidence="8" id="KW-0479">Metal-binding</keyword>
<dbReference type="Proteomes" id="UP000293638">
    <property type="component" value="Unassembled WGS sequence"/>
</dbReference>
<dbReference type="Pfam" id="PF02518">
    <property type="entry name" value="HATPase_c"/>
    <property type="match status" value="1"/>
</dbReference>
<dbReference type="SMART" id="SM00387">
    <property type="entry name" value="HATPase_c"/>
    <property type="match status" value="1"/>
</dbReference>
<dbReference type="FunFam" id="3.30.565.10:FF:000023">
    <property type="entry name" value="PAS domain-containing sensor histidine kinase"/>
    <property type="match status" value="1"/>
</dbReference>
<dbReference type="CDD" id="cd00082">
    <property type="entry name" value="HisKA"/>
    <property type="match status" value="1"/>
</dbReference>
<dbReference type="SUPFAM" id="SSF81606">
    <property type="entry name" value="PP2C-like"/>
    <property type="match status" value="1"/>
</dbReference>
<protein>
    <recommendedName>
        <fullName evidence="21">Protein-serine/threonine phosphatase</fullName>
        <ecNumber evidence="3">2.7.13.3</ecNumber>
        <ecNumber evidence="4">3.1.3.16</ecNumber>
    </recommendedName>
    <alternativeName>
        <fullName evidence="20">Serine/threonine-protein kinase</fullName>
    </alternativeName>
</protein>
<comment type="caution">
    <text evidence="25">The sequence shown here is derived from an EMBL/GenBank/DDBJ whole genome shotgun (WGS) entry which is preliminary data.</text>
</comment>
<evidence type="ECO:0000256" key="10">
    <source>
        <dbReference type="ARBA" id="ARBA00022777"/>
    </source>
</evidence>
<dbReference type="Gene3D" id="3.60.40.10">
    <property type="entry name" value="PPM-type phosphatase domain"/>
    <property type="match status" value="1"/>
</dbReference>
<dbReference type="Pfam" id="PF13581">
    <property type="entry name" value="HATPase_c_2"/>
    <property type="match status" value="1"/>
</dbReference>
<dbReference type="PROSITE" id="PS50110">
    <property type="entry name" value="RESPONSE_REGULATORY"/>
    <property type="match status" value="1"/>
</dbReference>
<dbReference type="InterPro" id="IPR029016">
    <property type="entry name" value="GAF-like_dom_sf"/>
</dbReference>
<keyword evidence="11" id="KW-0378">Hydrolase</keyword>
<keyword evidence="16" id="KW-0472">Membrane</keyword>
<dbReference type="SUPFAM" id="SSF47384">
    <property type="entry name" value="Homodimeric domain of signal transducing histidine kinase"/>
    <property type="match status" value="1"/>
</dbReference>
<evidence type="ECO:0000256" key="4">
    <source>
        <dbReference type="ARBA" id="ARBA00013081"/>
    </source>
</evidence>
<dbReference type="SMART" id="SM00448">
    <property type="entry name" value="REC"/>
    <property type="match status" value="1"/>
</dbReference>
<evidence type="ECO:0000259" key="23">
    <source>
        <dbReference type="PROSITE" id="PS50109"/>
    </source>
</evidence>
<dbReference type="GO" id="GO:0004722">
    <property type="term" value="F:protein serine/threonine phosphatase activity"/>
    <property type="evidence" value="ECO:0007669"/>
    <property type="project" value="UniProtKB-EC"/>
</dbReference>
<keyword evidence="13" id="KW-0460">Magnesium</keyword>
<evidence type="ECO:0000256" key="16">
    <source>
        <dbReference type="ARBA" id="ARBA00023136"/>
    </source>
</evidence>
<dbReference type="EC" id="2.7.13.3" evidence="3"/>
<accession>A0A4Q7NV37</accession>
<evidence type="ECO:0000256" key="21">
    <source>
        <dbReference type="ARBA" id="ARBA00081350"/>
    </source>
</evidence>
<dbReference type="InterPro" id="IPR036097">
    <property type="entry name" value="HisK_dim/P_sf"/>
</dbReference>
<evidence type="ECO:0000256" key="7">
    <source>
        <dbReference type="ARBA" id="ARBA00022679"/>
    </source>
</evidence>
<name>A0A4Q7NV37_9ACTN</name>
<gene>
    <name evidence="25" type="ORF">EV189_0246</name>
</gene>
<dbReference type="GO" id="GO:0046872">
    <property type="term" value="F:metal ion binding"/>
    <property type="evidence" value="ECO:0007669"/>
    <property type="project" value="UniProtKB-KW"/>
</dbReference>
<evidence type="ECO:0000313" key="25">
    <source>
        <dbReference type="EMBL" id="RZS91015.1"/>
    </source>
</evidence>
<keyword evidence="9" id="KW-0547">Nucleotide-binding</keyword>
<dbReference type="Pfam" id="PF00072">
    <property type="entry name" value="Response_reg"/>
    <property type="match status" value="1"/>
</dbReference>
<dbReference type="CDD" id="cd17574">
    <property type="entry name" value="REC_OmpR"/>
    <property type="match status" value="1"/>
</dbReference>
<keyword evidence="12" id="KW-0067">ATP-binding</keyword>
<evidence type="ECO:0000256" key="20">
    <source>
        <dbReference type="ARBA" id="ARBA00075117"/>
    </source>
</evidence>
<dbReference type="SUPFAM" id="SSF52172">
    <property type="entry name" value="CheY-like"/>
    <property type="match status" value="1"/>
</dbReference>
<evidence type="ECO:0000256" key="19">
    <source>
        <dbReference type="ARBA" id="ARBA00056274"/>
    </source>
</evidence>
<dbReference type="PRINTS" id="PR00344">
    <property type="entry name" value="BCTRLSENSOR"/>
</dbReference>
<keyword evidence="7" id="KW-0808">Transferase</keyword>
<dbReference type="Gene3D" id="3.30.565.10">
    <property type="entry name" value="Histidine kinase-like ATPase, C-terminal domain"/>
    <property type="match status" value="2"/>
</dbReference>
<comment type="function">
    <text evidence="19">Primarily acts as an independent SigF regulator that is sensitive to the osmosensory signal, mediating the cross talk of PknD with the SigF regulon. Possesses both phosphatase and kinase activities. The kinase domain functions as a classic anti-sigma factor-like kinase to phosphorylate the anti-anti-sigma factor domain at the canonical regulatory site, and the phosphatase domain antagonizes this activity.</text>
</comment>
<keyword evidence="14" id="KW-0904">Protein phosphatase</keyword>
<dbReference type="InterPro" id="IPR005467">
    <property type="entry name" value="His_kinase_dom"/>
</dbReference>
<dbReference type="AlphaFoldDB" id="A0A4Q7NV37"/>
<evidence type="ECO:0000256" key="11">
    <source>
        <dbReference type="ARBA" id="ARBA00022801"/>
    </source>
</evidence>
<evidence type="ECO:0000256" key="15">
    <source>
        <dbReference type="ARBA" id="ARBA00023012"/>
    </source>
</evidence>
<dbReference type="EC" id="3.1.3.16" evidence="4"/>
<keyword evidence="10 25" id="KW-0418">Kinase</keyword>
<comment type="catalytic activity">
    <reaction evidence="18">
        <text>O-phospho-L-seryl-[protein] + H2O = L-seryl-[protein] + phosphate</text>
        <dbReference type="Rhea" id="RHEA:20629"/>
        <dbReference type="Rhea" id="RHEA-COMP:9863"/>
        <dbReference type="Rhea" id="RHEA-COMP:11604"/>
        <dbReference type="ChEBI" id="CHEBI:15377"/>
        <dbReference type="ChEBI" id="CHEBI:29999"/>
        <dbReference type="ChEBI" id="CHEBI:43474"/>
        <dbReference type="ChEBI" id="CHEBI:83421"/>
        <dbReference type="EC" id="3.1.3.16"/>
    </reaction>
</comment>
<proteinExistence type="predicted"/>
<dbReference type="InterPro" id="IPR001932">
    <property type="entry name" value="PPM-type_phosphatase-like_dom"/>
</dbReference>
<keyword evidence="15" id="KW-0902">Two-component regulatory system</keyword>
<keyword evidence="17" id="KW-0464">Manganese</keyword>
<evidence type="ECO:0000256" key="9">
    <source>
        <dbReference type="ARBA" id="ARBA00022741"/>
    </source>
</evidence>
<evidence type="ECO:0000256" key="17">
    <source>
        <dbReference type="ARBA" id="ARBA00023211"/>
    </source>
</evidence>
<dbReference type="SUPFAM" id="SSF55781">
    <property type="entry name" value="GAF domain-like"/>
    <property type="match status" value="1"/>
</dbReference>
<dbReference type="Gene3D" id="3.40.50.2300">
    <property type="match status" value="1"/>
</dbReference>
<sequence length="1113" mass="119416">MTDLPFLRSSGAVGRHLGEVDWEATPLGPPEKWPRELVSVVRTVLHSRFSMWMAWGPELTFFCNDAYRRDTLGQKYPWALGRPAREVWSEIWPDIGPRIEHVLQTGDATWDEALLLFLQRSGFREESYHTFSYSPLWDDEDRVAGMLCVVTEDTDRVIGERHLRTLSDLGAALTGVRTQDEVAAAAAASLERDQRSLPFSLLWLLEDGVPRLAGSSGVPAGSPLLASHELWPLDAVRGGRAVTVEGLDDLVPDLPSGAWDEPSRAARCVPFREADGTAVGFLVAGLNPVRPVEERYTAFVDLVAGQVAAGLSRAAAYEAERHRAERLAEIDRAKTAFFTNVSHEFRTPLTLLLGPAQDALRDRDHALNAEQRSRMELISRNGLRLLTLVNDLLDFSRLESGRLSARFEPVDLAAETRELAEAFADAVARAGLELVVDCTPADQPVWLDRELWAKVVLNLLSNALKFTAEGSITVTVRPAGDAVELVVSDTGIGIARADQQRVFERFARVEGVAARTHEGSGIGLALVGELVALHGGSVGLDSEPGRGSAFTVRLPYGSAHLPAALVAEQPSAARAAAERATAYVAEAGRWQSRRSGADAAGRPGSRVLVVEDNADMRDYVVGLLQHDYAVEWAADGEAGLALALESPPDLVLSDVMMPRLDGFGLLAALRADERTADVPVVLLSARAGEEATVEGLDAGADDYLVKPFAAPELLARVRANLELDSVRRAAAEQARAAAAAAQEAAAREHRIADELQASLLPARSFEPDHLEVATYYRAGVEGTQVGGDWYDVIELGAGRTALVLGDVMGRGVRAAAVMGQLRTAIRAYARLDLPPADLLELLDGVVRDLGEDQIVTCVYAVYDPGEQSLVYANAGHLPPLLVLPGGEVQQLPGVNGPPLGAGRPGMREQRLAVPADARLLLYTDGLVEHRDSDLDDGISRLTAVLAEAVRGRGTVDGLPELVVHAMLPDGPDDDVALLLARVSAAADATPVAALHVEPADTAVSTARSFAARQLSGWGVGAGTTADVVLLTSELVTNAIVHGQPPVQLRLRRTPSHVVLEVRDSAAYYPRLLRPTTEDEHGRGMQLVSLLASHWGTRPTPGGKAVWCLVPLGG</sequence>
<comment type="subcellular location">
    <subcellularLocation>
        <location evidence="2">Cell membrane</location>
    </subcellularLocation>
</comment>
<feature type="domain" description="Response regulatory" evidence="24">
    <location>
        <begin position="606"/>
        <end position="721"/>
    </location>
</feature>
<keyword evidence="26" id="KW-1185">Reference proteome</keyword>
<evidence type="ECO:0000256" key="18">
    <source>
        <dbReference type="ARBA" id="ARBA00047761"/>
    </source>
</evidence>
<dbReference type="Pfam" id="PF07228">
    <property type="entry name" value="SpoIIE"/>
    <property type="match status" value="1"/>
</dbReference>
<evidence type="ECO:0000313" key="26">
    <source>
        <dbReference type="Proteomes" id="UP000293638"/>
    </source>
</evidence>
<dbReference type="FunFam" id="1.10.287.130:FF:000045">
    <property type="entry name" value="Two-component system sensor histidine kinase/response regulator"/>
    <property type="match status" value="1"/>
</dbReference>
<evidence type="ECO:0000256" key="8">
    <source>
        <dbReference type="ARBA" id="ARBA00022723"/>
    </source>
</evidence>
<dbReference type="FunFam" id="3.60.40.10:FF:000005">
    <property type="entry name" value="Serine/threonine protein phosphatase"/>
    <property type="match status" value="1"/>
</dbReference>
<evidence type="ECO:0000256" key="5">
    <source>
        <dbReference type="ARBA" id="ARBA00022475"/>
    </source>
</evidence>
<dbReference type="PANTHER" id="PTHR43547:SF2">
    <property type="entry name" value="HYBRID SIGNAL TRANSDUCTION HISTIDINE KINASE C"/>
    <property type="match status" value="1"/>
</dbReference>
<dbReference type="CDD" id="cd16936">
    <property type="entry name" value="HATPase_RsbW-like"/>
    <property type="match status" value="1"/>
</dbReference>
<dbReference type="InterPro" id="IPR011006">
    <property type="entry name" value="CheY-like_superfamily"/>
</dbReference>
<evidence type="ECO:0000256" key="12">
    <source>
        <dbReference type="ARBA" id="ARBA00022840"/>
    </source>
</evidence>
<evidence type="ECO:0000259" key="24">
    <source>
        <dbReference type="PROSITE" id="PS50110"/>
    </source>
</evidence>
<dbReference type="InterPro" id="IPR036457">
    <property type="entry name" value="PPM-type-like_dom_sf"/>
</dbReference>
<dbReference type="InterPro" id="IPR001789">
    <property type="entry name" value="Sig_transdc_resp-reg_receiver"/>
</dbReference>
<dbReference type="Gene3D" id="1.10.287.130">
    <property type="match status" value="1"/>
</dbReference>